<comment type="caution">
    <text evidence="1">The sequence shown here is derived from an EMBL/GenBank/DDBJ whole genome shotgun (WGS) entry which is preliminary data.</text>
</comment>
<protein>
    <submittedName>
        <fullName evidence="1">Uncharacterized protein</fullName>
    </submittedName>
</protein>
<evidence type="ECO:0000313" key="1">
    <source>
        <dbReference type="EMBL" id="EYC28177.1"/>
    </source>
</evidence>
<proteinExistence type="predicted"/>
<name>A0A016VMD0_9BILA</name>
<reference evidence="2" key="1">
    <citation type="journal article" date="2015" name="Nat. Genet.">
        <title>The genome and transcriptome of the zoonotic hookworm Ancylostoma ceylanicum identify infection-specific gene families.</title>
        <authorList>
            <person name="Schwarz E.M."/>
            <person name="Hu Y."/>
            <person name="Antoshechkin I."/>
            <person name="Miller M.M."/>
            <person name="Sternberg P.W."/>
            <person name="Aroian R.V."/>
        </authorList>
    </citation>
    <scope>NUCLEOTIDE SEQUENCE</scope>
    <source>
        <strain evidence="2">HY135</strain>
    </source>
</reference>
<sequence>MCRANVYRLRYVRPDPVVIVCKVSPTLFPRLFRLLTTASLLFSTFADVLFPARSAVRSSLFTSERNWLIQPIKVVRITYAQYFVSRMTAHRILASMARFRIN</sequence>
<organism evidence="1 2">
    <name type="scientific">Ancylostoma ceylanicum</name>
    <dbReference type="NCBI Taxonomy" id="53326"/>
    <lineage>
        <taxon>Eukaryota</taxon>
        <taxon>Metazoa</taxon>
        <taxon>Ecdysozoa</taxon>
        <taxon>Nematoda</taxon>
        <taxon>Chromadorea</taxon>
        <taxon>Rhabditida</taxon>
        <taxon>Rhabditina</taxon>
        <taxon>Rhabditomorpha</taxon>
        <taxon>Strongyloidea</taxon>
        <taxon>Ancylostomatidae</taxon>
        <taxon>Ancylostomatinae</taxon>
        <taxon>Ancylostoma</taxon>
    </lineage>
</organism>
<gene>
    <name evidence="1" type="primary">Acey_s0008.g375</name>
    <name evidence="1" type="ORF">Y032_0008g375</name>
</gene>
<dbReference type="AlphaFoldDB" id="A0A016VMD0"/>
<evidence type="ECO:0000313" key="2">
    <source>
        <dbReference type="Proteomes" id="UP000024635"/>
    </source>
</evidence>
<accession>A0A016VMD0</accession>
<dbReference type="EMBL" id="JARK01001344">
    <property type="protein sequence ID" value="EYC28177.1"/>
    <property type="molecule type" value="Genomic_DNA"/>
</dbReference>
<keyword evidence="2" id="KW-1185">Reference proteome</keyword>
<dbReference type="Proteomes" id="UP000024635">
    <property type="component" value="Unassembled WGS sequence"/>
</dbReference>